<gene>
    <name evidence="2" type="ORF">EHO51_01695</name>
</gene>
<dbReference type="KEGG" id="mros:EHO51_01695"/>
<dbReference type="EMBL" id="CP034086">
    <property type="protein sequence ID" value="AZG75558.1"/>
    <property type="molecule type" value="Genomic_DNA"/>
</dbReference>
<proteinExistence type="predicted"/>
<name>A0A3G8M3Q9_9HYPH</name>
<dbReference type="RefSeq" id="WP_124737437.1">
    <property type="nucleotide sequence ID" value="NZ_CP034086.1"/>
</dbReference>
<keyword evidence="1" id="KW-0732">Signal</keyword>
<organism evidence="2 3">
    <name type="scientific">Methylocystis rosea</name>
    <dbReference type="NCBI Taxonomy" id="173366"/>
    <lineage>
        <taxon>Bacteria</taxon>
        <taxon>Pseudomonadati</taxon>
        <taxon>Pseudomonadota</taxon>
        <taxon>Alphaproteobacteria</taxon>
        <taxon>Hyphomicrobiales</taxon>
        <taxon>Methylocystaceae</taxon>
        <taxon>Methylocystis</taxon>
    </lineage>
</organism>
<dbReference type="Proteomes" id="UP000273982">
    <property type="component" value="Chromosome"/>
</dbReference>
<feature type="chain" id="PRO_5018041189" evidence="1">
    <location>
        <begin position="28"/>
        <end position="84"/>
    </location>
</feature>
<accession>A0A3G8M3Q9</accession>
<evidence type="ECO:0000313" key="2">
    <source>
        <dbReference type="EMBL" id="AZG75558.1"/>
    </source>
</evidence>
<sequence>MHARTRQLFAGAFAMTLISATAGSAFAQSPGHHPGPPGWYGRARPPAYAGDCKFPYPPGYRHDLKNWRTGQTDRDFSCYRLDND</sequence>
<reference evidence="2 3" key="1">
    <citation type="submission" date="2018-11" db="EMBL/GenBank/DDBJ databases">
        <title>Genome squencing of methanotrophic bacteria isolated from alkaline groundwater in Korea.</title>
        <authorList>
            <person name="Nguyen L.N."/>
        </authorList>
    </citation>
    <scope>NUCLEOTIDE SEQUENCE [LARGE SCALE GENOMIC DNA]</scope>
    <source>
        <strain evidence="2 3">GW6</strain>
    </source>
</reference>
<dbReference type="AlphaFoldDB" id="A0A3G8M3Q9"/>
<evidence type="ECO:0000313" key="3">
    <source>
        <dbReference type="Proteomes" id="UP000273982"/>
    </source>
</evidence>
<protein>
    <submittedName>
        <fullName evidence="2">Uncharacterized protein</fullName>
    </submittedName>
</protein>
<feature type="signal peptide" evidence="1">
    <location>
        <begin position="1"/>
        <end position="27"/>
    </location>
</feature>
<evidence type="ECO:0000256" key="1">
    <source>
        <dbReference type="SAM" id="SignalP"/>
    </source>
</evidence>